<evidence type="ECO:0000256" key="6">
    <source>
        <dbReference type="ARBA" id="ARBA00023295"/>
    </source>
</evidence>
<feature type="domain" description="Glycosyl hydrolase family 32 C-terminal" evidence="11">
    <location>
        <begin position="341"/>
        <end position="469"/>
    </location>
</feature>
<evidence type="ECO:0000259" key="11">
    <source>
        <dbReference type="Pfam" id="PF08244"/>
    </source>
</evidence>
<dbReference type="Proteomes" id="UP000180175">
    <property type="component" value="Chromosome"/>
</dbReference>
<keyword evidence="6 8" id="KW-0326">Glycosidase</keyword>
<evidence type="ECO:0000313" key="12">
    <source>
        <dbReference type="EMBL" id="OIJ19098.1"/>
    </source>
</evidence>
<keyword evidence="9" id="KW-0963">Cytoplasm</keyword>
<keyword evidence="14" id="KW-1185">Reference proteome</keyword>
<dbReference type="InterPro" id="IPR051214">
    <property type="entry name" value="GH32_Enzymes"/>
</dbReference>
<evidence type="ECO:0000256" key="5">
    <source>
        <dbReference type="ARBA" id="ARBA00022801"/>
    </source>
</evidence>
<dbReference type="Pfam" id="PF08244">
    <property type="entry name" value="Glyco_hydro_32C"/>
    <property type="match status" value="1"/>
</dbReference>
<dbReference type="UniPathway" id="UPA00238"/>
<organism evidence="12 14">
    <name type="scientific">Anaerobacillus isosaccharinicus</name>
    <dbReference type="NCBI Taxonomy" id="1532552"/>
    <lineage>
        <taxon>Bacteria</taxon>
        <taxon>Bacillati</taxon>
        <taxon>Bacillota</taxon>
        <taxon>Bacilli</taxon>
        <taxon>Bacillales</taxon>
        <taxon>Bacillaceae</taxon>
        <taxon>Anaerobacillus</taxon>
    </lineage>
</organism>
<reference evidence="13 14" key="2">
    <citation type="journal article" date="2017" name="Genome Announc.">
        <title>Draft Genome Sequences of Four Alkaliphilic Bacteria Belonging to the Anaerobacillus Genus.</title>
        <authorList>
            <person name="Bassil N.M."/>
            <person name="Lloyd J.R."/>
        </authorList>
    </citation>
    <scope>NUCLEOTIDE SEQUENCE [LARGE SCALE GENOMIC DNA]</scope>
    <source>
        <strain evidence="13 14">NB2006</strain>
    </source>
</reference>
<dbReference type="EMBL" id="CP063356">
    <property type="protein sequence ID" value="QOY38329.1"/>
    <property type="molecule type" value="Genomic_DNA"/>
</dbReference>
<dbReference type="KEGG" id="aia:AWH56_012820"/>
<dbReference type="GO" id="GO:0005737">
    <property type="term" value="C:cytoplasm"/>
    <property type="evidence" value="ECO:0007669"/>
    <property type="project" value="UniProtKB-SubCell"/>
</dbReference>
<comment type="pathway">
    <text evidence="1 9">Glycan biosynthesis; sucrose metabolism.</text>
</comment>
<dbReference type="InterPro" id="IPR001362">
    <property type="entry name" value="Glyco_hydro_32"/>
</dbReference>
<evidence type="ECO:0000256" key="4">
    <source>
        <dbReference type="ARBA" id="ARBA00019623"/>
    </source>
</evidence>
<evidence type="ECO:0000256" key="7">
    <source>
        <dbReference type="ARBA" id="ARBA00033367"/>
    </source>
</evidence>
<dbReference type="OrthoDB" id="9759709at2"/>
<evidence type="ECO:0000256" key="2">
    <source>
        <dbReference type="ARBA" id="ARBA00009902"/>
    </source>
</evidence>
<dbReference type="Gene3D" id="2.60.120.560">
    <property type="entry name" value="Exo-inulinase, domain 1"/>
    <property type="match status" value="1"/>
</dbReference>
<keyword evidence="9" id="KW-0119">Carbohydrate metabolism</keyword>
<dbReference type="Gene3D" id="2.115.10.20">
    <property type="entry name" value="Glycosyl hydrolase domain, family 43"/>
    <property type="match status" value="1"/>
</dbReference>
<sequence>MEGKQVELIRLANEEVEKQKQTVEMDHYRLRYHLMPPVGLLNDPNGFIQWNKTYHLFYQWMPFKTGHGAKFWGHYSSTDLVTWVTEPIALAPSDWYDKNGCYSGSAIVDDNKLKLFYTGNVKDEHGNRETYQCAAQSRDGREFEKLGVVASLPKGYTAHFRDPKVWKKDNTWYMIVGAQSIDEQGKVVLFRSNNLVDWVHLGVIAGSNENDLGYFGYMWECPDLFELNGEDVLLVSPQGLIPSGYLYQNKYQAGYFIGKLDYEQAVFSHGDFTELDRGFEFYAPQTTLDEQGRRLMFAWMGVPEQNEEAHPTIKHNWIHAMTLPRELKIQNGKLYQVPVEELKLLRTQEIKFENQKFDRDEITLDGISGDSLELQLDFSSNDYEHFSIFFRDYATFSFEPKKKLVTLERVSFANGKKEKRQCVLEKLDSLNIYLDTSSIEIFLNGGEEVFSARIFPLEENKEMIFSARGECICHIKKWDLD</sequence>
<proteinExistence type="inferred from homology"/>
<dbReference type="SUPFAM" id="SSF49899">
    <property type="entry name" value="Concanavalin A-like lectins/glucanases"/>
    <property type="match status" value="1"/>
</dbReference>
<evidence type="ECO:0000256" key="9">
    <source>
        <dbReference type="RuleBase" id="RU365015"/>
    </source>
</evidence>
<dbReference type="AlphaFoldDB" id="A0A1S2M336"/>
<dbReference type="PANTHER" id="PTHR43101:SF1">
    <property type="entry name" value="BETA-FRUCTOSIDASE"/>
    <property type="match status" value="1"/>
</dbReference>
<dbReference type="Pfam" id="PF00251">
    <property type="entry name" value="Glyco_hydro_32N"/>
    <property type="match status" value="1"/>
</dbReference>
<dbReference type="InterPro" id="IPR018053">
    <property type="entry name" value="Glyco_hydro_32_AS"/>
</dbReference>
<dbReference type="GO" id="GO:0005985">
    <property type="term" value="P:sucrose metabolic process"/>
    <property type="evidence" value="ECO:0007669"/>
    <property type="project" value="UniProtKB-UniPathway"/>
</dbReference>
<comment type="catalytic activity">
    <reaction evidence="8">
        <text>Hydrolysis of terminal non-reducing beta-D-fructofuranoside residues in beta-D-fructofuranosides.</text>
        <dbReference type="EC" id="3.2.1.26"/>
    </reaction>
</comment>
<dbReference type="InterPro" id="IPR023296">
    <property type="entry name" value="Glyco_hydro_beta-prop_sf"/>
</dbReference>
<protein>
    <recommendedName>
        <fullName evidence="4 8">Sucrose-6-phosphate hydrolase</fullName>
        <ecNumber evidence="3 8">3.2.1.26</ecNumber>
    </recommendedName>
    <alternativeName>
        <fullName evidence="7 9">Invertase</fullName>
    </alternativeName>
</protein>
<reference evidence="13 14" key="3">
    <citation type="journal article" date="2019" name="Int. J. Syst. Evol. Microbiol.">
        <title>Anaerobacillus isosaccharinicus sp. nov., an alkaliphilic bacterium which degrades isosaccharinic acid.</title>
        <authorList>
            <person name="Bassil N.M."/>
            <person name="Lloyd J.R."/>
        </authorList>
    </citation>
    <scope>NUCLEOTIDE SEQUENCE [LARGE SCALE GENOMIC DNA]</scope>
    <source>
        <strain evidence="13 14">NB2006</strain>
    </source>
</reference>
<dbReference type="SUPFAM" id="SSF75005">
    <property type="entry name" value="Arabinanase/levansucrase/invertase"/>
    <property type="match status" value="1"/>
</dbReference>
<comment type="subcellular location">
    <subcellularLocation>
        <location evidence="9">Cytoplasm</location>
    </subcellularLocation>
</comment>
<dbReference type="InterPro" id="IPR013148">
    <property type="entry name" value="Glyco_hydro_32_N"/>
</dbReference>
<keyword evidence="5 8" id="KW-0378">Hydrolase</keyword>
<dbReference type="InterPro" id="IPR013320">
    <property type="entry name" value="ConA-like_dom_sf"/>
</dbReference>
<reference evidence="13" key="4">
    <citation type="submission" date="2020-10" db="EMBL/GenBank/DDBJ databases">
        <authorList>
            <person name="Bassil N.M."/>
            <person name="Lloyd J.R."/>
        </authorList>
    </citation>
    <scope>NUCLEOTIDE SEQUENCE</scope>
    <source>
        <strain evidence="13">NB2006</strain>
    </source>
</reference>
<evidence type="ECO:0000313" key="14">
    <source>
        <dbReference type="Proteomes" id="UP000180175"/>
    </source>
</evidence>
<comment type="function">
    <text evidence="9">Enables the bacterium to metabolize sucrose as a sole carbon source.</text>
</comment>
<feature type="domain" description="Glycosyl hydrolase family 32 N-terminal" evidence="10">
    <location>
        <begin position="33"/>
        <end position="338"/>
    </location>
</feature>
<evidence type="ECO:0000256" key="3">
    <source>
        <dbReference type="ARBA" id="ARBA00012758"/>
    </source>
</evidence>
<dbReference type="GO" id="GO:0004564">
    <property type="term" value="F:beta-fructofuranosidase activity"/>
    <property type="evidence" value="ECO:0007669"/>
    <property type="project" value="UniProtKB-EC"/>
</dbReference>
<gene>
    <name evidence="13" type="ORF">AWH56_012820</name>
    <name evidence="12" type="ORF">AWH56_09855</name>
</gene>
<dbReference type="EMBL" id="LQXD01000083">
    <property type="protein sequence ID" value="OIJ19098.1"/>
    <property type="molecule type" value="Genomic_DNA"/>
</dbReference>
<dbReference type="CDD" id="cd18623">
    <property type="entry name" value="GH32_ScrB-like"/>
    <property type="match status" value="1"/>
</dbReference>
<dbReference type="RefSeq" id="WP_071316992.1">
    <property type="nucleotide sequence ID" value="NZ_CP063356.2"/>
</dbReference>
<reference evidence="12 14" key="1">
    <citation type="submission" date="2016-10" db="EMBL/GenBank/DDBJ databases">
        <title>Draft genome sequences of four alkaliphilic bacteria belonging to the Anaerobacillus genus.</title>
        <authorList>
            <person name="Bassil N.M."/>
            <person name="Lloyd J.R."/>
        </authorList>
    </citation>
    <scope>NUCLEOTIDE SEQUENCE [LARGE SCALE GENOMIC DNA]</scope>
    <source>
        <strain evidence="12 14">NB2006</strain>
    </source>
</reference>
<dbReference type="NCBIfam" id="TIGR01322">
    <property type="entry name" value="scrB_fam"/>
    <property type="match status" value="1"/>
</dbReference>
<dbReference type="PROSITE" id="PS00609">
    <property type="entry name" value="GLYCOSYL_HYDROL_F32"/>
    <property type="match status" value="1"/>
</dbReference>
<evidence type="ECO:0000259" key="10">
    <source>
        <dbReference type="Pfam" id="PF00251"/>
    </source>
</evidence>
<dbReference type="EC" id="3.2.1.26" evidence="3 8"/>
<accession>A0A1S2M336</accession>
<dbReference type="InterPro" id="IPR006232">
    <property type="entry name" value="Suc6P_hydrolase"/>
</dbReference>
<dbReference type="PANTHER" id="PTHR43101">
    <property type="entry name" value="BETA-FRUCTOSIDASE"/>
    <property type="match status" value="1"/>
</dbReference>
<dbReference type="SMART" id="SM00640">
    <property type="entry name" value="Glyco_32"/>
    <property type="match status" value="1"/>
</dbReference>
<name>A0A1S2M336_9BACI</name>
<comment type="similarity">
    <text evidence="2 8">Belongs to the glycosyl hydrolase 32 family.</text>
</comment>
<evidence type="ECO:0000256" key="1">
    <source>
        <dbReference type="ARBA" id="ARBA00004914"/>
    </source>
</evidence>
<evidence type="ECO:0000256" key="8">
    <source>
        <dbReference type="RuleBase" id="RU362110"/>
    </source>
</evidence>
<evidence type="ECO:0000313" key="13">
    <source>
        <dbReference type="EMBL" id="QOY38329.1"/>
    </source>
</evidence>
<dbReference type="InterPro" id="IPR013189">
    <property type="entry name" value="Glyco_hydro_32_C"/>
</dbReference>